<dbReference type="Pfam" id="PF09039">
    <property type="entry name" value="HTH_Tnp_Mu_2"/>
    <property type="match status" value="1"/>
</dbReference>
<dbReference type="GO" id="GO:0006313">
    <property type="term" value="P:DNA transposition"/>
    <property type="evidence" value="ECO:0007669"/>
    <property type="project" value="InterPro"/>
</dbReference>
<evidence type="ECO:0000313" key="3">
    <source>
        <dbReference type="EMBL" id="VYU83821.1"/>
    </source>
</evidence>
<evidence type="ECO:0000256" key="1">
    <source>
        <dbReference type="SAM" id="Coils"/>
    </source>
</evidence>
<dbReference type="Pfam" id="PF02914">
    <property type="entry name" value="DDE_2"/>
    <property type="match status" value="1"/>
</dbReference>
<dbReference type="Gene3D" id="2.30.30.130">
    <property type="entry name" value="Transposase, Mu, C-terminal"/>
    <property type="match status" value="1"/>
</dbReference>
<feature type="domain" description="Integrase catalytic" evidence="2">
    <location>
        <begin position="243"/>
        <end position="465"/>
    </location>
</feature>
<name>A0A6N3I550_9FIRM</name>
<dbReference type="GO" id="GO:0003677">
    <property type="term" value="F:DNA binding"/>
    <property type="evidence" value="ECO:0007669"/>
    <property type="project" value="InterPro"/>
</dbReference>
<protein>
    <submittedName>
        <fullName evidence="3">Mu DNA binding, I gamma subdomain</fullName>
    </submittedName>
</protein>
<proteinExistence type="predicted"/>
<dbReference type="Gene3D" id="3.30.420.10">
    <property type="entry name" value="Ribonuclease H-like superfamily/Ribonuclease H"/>
    <property type="match status" value="1"/>
</dbReference>
<dbReference type="EMBL" id="CACRUH010000101">
    <property type="protein sequence ID" value="VYU83821.1"/>
    <property type="molecule type" value="Genomic_DNA"/>
</dbReference>
<feature type="coiled-coil region" evidence="1">
    <location>
        <begin position="561"/>
        <end position="610"/>
    </location>
</feature>
<sequence>MGQMLTAKQVAEVKGCSYQYVKRIIKEGKLQAQEILNDKNRKTYLVPLEALDEELQQKWYQMNLENPPEEISTPEPVTDKKAVDHFSESERQEIDFWISLVEQWQQYRMKPGVTCKADVDKKFVALCGLEYPDKEISVDILYRKWKAVKENDLDGLIDKRGKWKKGTSSIDDTIWQAFLYFYLDESQHPIQKCLDYTKMWAQEKRPDLYTDIPSYSAFYRRLNNEVPEGVKVLGREGHKAYNDRCAPFIRRIYEDIESNEWWIADNHTFDVMVKDKNGNIHRPYLTAFLDARSGIFTGFHITYNPCSEATLIALRKGILKYGIPDNIYVDNGREFLTFDIGGLGHRKKKPKDGEEKFEPPGVFKRLGINMTNAIVRNAKAKIIERRFEDVKNDLSRLFNTYTGGSVVEKPERLKFVLKKDQIYTDEEFEEYVTAVLEWYFNMEAYNGAVEADKGKCKMDVFNEHLKRKRVASAEELNLMLMRSTRPQQVTRRGVHLDIGGGRIDFWNDDFVHLMLGKKVYFRYDPENLSEVRIYDLEDRYIMSVPADNTAVLSYNASKDDVKAAMAKTRRLERIAREYKENAILADVDKITAMELVLKQAERNKANYQGKPNPSLLEVQRADEEPVFKKVVGGADLDVMNRNAAIRRGGK</sequence>
<dbReference type="InterPro" id="IPR004189">
    <property type="entry name" value="Phage_Mu_transposase"/>
</dbReference>
<evidence type="ECO:0000259" key="2">
    <source>
        <dbReference type="PROSITE" id="PS50994"/>
    </source>
</evidence>
<dbReference type="InterPro" id="IPR012337">
    <property type="entry name" value="RNaseH-like_sf"/>
</dbReference>
<dbReference type="InterPro" id="IPR015126">
    <property type="entry name" value="Mu_I-gamma"/>
</dbReference>
<dbReference type="SUPFAM" id="SSF53098">
    <property type="entry name" value="Ribonuclease H-like"/>
    <property type="match status" value="1"/>
</dbReference>
<dbReference type="AlphaFoldDB" id="A0A6N3I550"/>
<dbReference type="Pfam" id="PF09299">
    <property type="entry name" value="Mu-transpos_C"/>
    <property type="match status" value="1"/>
</dbReference>
<keyword evidence="1" id="KW-0175">Coiled coil</keyword>
<dbReference type="InterPro" id="IPR009004">
    <property type="entry name" value="Transposase_Mu_C"/>
</dbReference>
<organism evidence="3">
    <name type="scientific">Hungatella hathewayi</name>
    <dbReference type="NCBI Taxonomy" id="154046"/>
    <lineage>
        <taxon>Bacteria</taxon>
        <taxon>Bacillati</taxon>
        <taxon>Bacillota</taxon>
        <taxon>Clostridia</taxon>
        <taxon>Lachnospirales</taxon>
        <taxon>Lachnospiraceae</taxon>
        <taxon>Hungatella</taxon>
    </lineage>
</organism>
<dbReference type="RefSeq" id="WP_156834696.1">
    <property type="nucleotide sequence ID" value="NZ_CACRUH010000101.1"/>
</dbReference>
<gene>
    <name evidence="3" type="ORF">CHLFYP18_04600</name>
</gene>
<dbReference type="InterPro" id="IPR036397">
    <property type="entry name" value="RNaseH_sf"/>
</dbReference>
<dbReference type="GO" id="GO:0015074">
    <property type="term" value="P:DNA integration"/>
    <property type="evidence" value="ECO:0007669"/>
    <property type="project" value="InterPro"/>
</dbReference>
<dbReference type="SUPFAM" id="SSF50610">
    <property type="entry name" value="mu transposase, C-terminal domain"/>
    <property type="match status" value="1"/>
</dbReference>
<dbReference type="InterPro" id="IPR001584">
    <property type="entry name" value="Integrase_cat-core"/>
</dbReference>
<accession>A0A6N3I550</accession>
<dbReference type="InterPro" id="IPR015378">
    <property type="entry name" value="Transposase-like_Mu_C"/>
</dbReference>
<dbReference type="GO" id="GO:0004803">
    <property type="term" value="F:transposase activity"/>
    <property type="evidence" value="ECO:0007669"/>
    <property type="project" value="InterPro"/>
</dbReference>
<reference evidence="3" key="1">
    <citation type="submission" date="2019-11" db="EMBL/GenBank/DDBJ databases">
        <authorList>
            <person name="Feng L."/>
        </authorList>
    </citation>
    <scope>NUCLEOTIDE SEQUENCE</scope>
    <source>
        <strain evidence="3">ChathewayiLFYP18</strain>
    </source>
</reference>
<dbReference type="Gene3D" id="1.10.10.60">
    <property type="entry name" value="Homeodomain-like"/>
    <property type="match status" value="1"/>
</dbReference>
<dbReference type="PROSITE" id="PS50994">
    <property type="entry name" value="INTEGRASE"/>
    <property type="match status" value="1"/>
</dbReference>